<accession>A0A221W9A1</accession>
<organism evidence="7 8">
    <name type="scientific">Actinoalloteichus hoggarensis</name>
    <dbReference type="NCBI Taxonomy" id="1470176"/>
    <lineage>
        <taxon>Bacteria</taxon>
        <taxon>Bacillati</taxon>
        <taxon>Actinomycetota</taxon>
        <taxon>Actinomycetes</taxon>
        <taxon>Pseudonocardiales</taxon>
        <taxon>Pseudonocardiaceae</taxon>
        <taxon>Actinoalloteichus</taxon>
    </lineage>
</organism>
<keyword evidence="4" id="KW-0067">ATP-binding</keyword>
<dbReference type="Pfam" id="PF00587">
    <property type="entry name" value="tRNA-synt_2b"/>
    <property type="match status" value="1"/>
</dbReference>
<evidence type="ECO:0000256" key="6">
    <source>
        <dbReference type="ARBA" id="ARBA00023146"/>
    </source>
</evidence>
<dbReference type="EC" id="6.1.1.14" evidence="7"/>
<dbReference type="GO" id="GO:0005524">
    <property type="term" value="F:ATP binding"/>
    <property type="evidence" value="ECO:0007669"/>
    <property type="project" value="UniProtKB-KW"/>
</dbReference>
<dbReference type="FunFam" id="3.40.50.800:FF:000002">
    <property type="entry name" value="Glycine--tRNA ligase"/>
    <property type="match status" value="1"/>
</dbReference>
<dbReference type="GO" id="GO:0006426">
    <property type="term" value="P:glycyl-tRNA aminoacylation"/>
    <property type="evidence" value="ECO:0007669"/>
    <property type="project" value="TreeGrafter"/>
</dbReference>
<dbReference type="InterPro" id="IPR002314">
    <property type="entry name" value="aa-tRNA-synt_IIb"/>
</dbReference>
<keyword evidence="5" id="KW-0648">Protein biosynthesis</keyword>
<evidence type="ECO:0000313" key="8">
    <source>
        <dbReference type="Proteomes" id="UP000204221"/>
    </source>
</evidence>
<proteinExistence type="predicted"/>
<dbReference type="GO" id="GO:0070062">
    <property type="term" value="C:extracellular exosome"/>
    <property type="evidence" value="ECO:0007669"/>
    <property type="project" value="UniProtKB-ARBA"/>
</dbReference>
<dbReference type="GO" id="GO:1990742">
    <property type="term" value="C:microvesicle"/>
    <property type="evidence" value="ECO:0007669"/>
    <property type="project" value="UniProtKB-ARBA"/>
</dbReference>
<evidence type="ECO:0000256" key="1">
    <source>
        <dbReference type="ARBA" id="ARBA00022490"/>
    </source>
</evidence>
<dbReference type="InterPro" id="IPR036621">
    <property type="entry name" value="Anticodon-bd_dom_sf"/>
</dbReference>
<dbReference type="CDD" id="cd00774">
    <property type="entry name" value="GlyRS-like_core"/>
    <property type="match status" value="1"/>
</dbReference>
<dbReference type="PROSITE" id="PS50862">
    <property type="entry name" value="AA_TRNA_LIGASE_II"/>
    <property type="match status" value="1"/>
</dbReference>
<dbReference type="GO" id="GO:0046983">
    <property type="term" value="F:protein dimerization activity"/>
    <property type="evidence" value="ECO:0007669"/>
    <property type="project" value="UniProtKB-ARBA"/>
</dbReference>
<dbReference type="Pfam" id="PF03129">
    <property type="entry name" value="HGTP_anticodon"/>
    <property type="match status" value="1"/>
</dbReference>
<dbReference type="GO" id="GO:0005829">
    <property type="term" value="C:cytosol"/>
    <property type="evidence" value="ECO:0007669"/>
    <property type="project" value="UniProtKB-ARBA"/>
</dbReference>
<evidence type="ECO:0000256" key="4">
    <source>
        <dbReference type="ARBA" id="ARBA00022840"/>
    </source>
</evidence>
<dbReference type="PANTHER" id="PTHR10745:SF8">
    <property type="entry name" value="DNA POLYMERASE SUBUNIT GAMMA-2, MITOCHONDRIAL"/>
    <property type="match status" value="1"/>
</dbReference>
<dbReference type="InterPro" id="IPR004154">
    <property type="entry name" value="Anticodon-bd"/>
</dbReference>
<dbReference type="InterPro" id="IPR006195">
    <property type="entry name" value="aa-tRNA-synth_II"/>
</dbReference>
<dbReference type="Gene3D" id="3.30.930.10">
    <property type="entry name" value="Bira Bifunctional Protein, Domain 2"/>
    <property type="match status" value="1"/>
</dbReference>
<keyword evidence="2 7" id="KW-0436">Ligase</keyword>
<dbReference type="KEGG" id="ahg:AHOG_22380"/>
<keyword evidence="8" id="KW-1185">Reference proteome</keyword>
<dbReference type="OrthoDB" id="9760853at2"/>
<evidence type="ECO:0000256" key="5">
    <source>
        <dbReference type="ARBA" id="ARBA00022917"/>
    </source>
</evidence>
<dbReference type="InterPro" id="IPR045864">
    <property type="entry name" value="aa-tRNA-synth_II/BPL/LPL"/>
</dbReference>
<dbReference type="Proteomes" id="UP000204221">
    <property type="component" value="Chromosome"/>
</dbReference>
<keyword evidence="6" id="KW-0030">Aminoacyl-tRNA synthetase</keyword>
<dbReference type="InterPro" id="IPR033731">
    <property type="entry name" value="GlyRS-like_core"/>
</dbReference>
<evidence type="ECO:0000256" key="3">
    <source>
        <dbReference type="ARBA" id="ARBA00022741"/>
    </source>
</evidence>
<dbReference type="GO" id="GO:0004820">
    <property type="term" value="F:glycine-tRNA ligase activity"/>
    <property type="evidence" value="ECO:0007669"/>
    <property type="project" value="UniProtKB-EC"/>
</dbReference>
<dbReference type="RefSeq" id="WP_093943120.1">
    <property type="nucleotide sequence ID" value="NZ_CP022521.1"/>
</dbReference>
<keyword evidence="3" id="KW-0547">Nucleotide-binding</keyword>
<gene>
    <name evidence="7" type="primary">glyQS</name>
    <name evidence="7" type="ORF">AHOG_22380</name>
</gene>
<evidence type="ECO:0000313" key="7">
    <source>
        <dbReference type="EMBL" id="ASO22089.1"/>
    </source>
</evidence>
<dbReference type="SUPFAM" id="SSF52954">
    <property type="entry name" value="Class II aaRS ABD-related"/>
    <property type="match status" value="1"/>
</dbReference>
<name>A0A221W9A1_9PSEU</name>
<dbReference type="PANTHER" id="PTHR10745">
    <property type="entry name" value="GLYCYL-TRNA SYNTHETASE/DNA POLYMERASE SUBUNIT GAMMA-2"/>
    <property type="match status" value="1"/>
</dbReference>
<sequence>MPADADRIDTIVRLCRARGLVYPSGEIYGGVRAAWDYGPLGVELKENVKRQWWKAVVHGRDDVVGLDSSVILPREVWAASGHAEEFVALLIQCTACHHRFPAADLVEEFRARTGEELDARALLALTCPDCGSRGRFTPPSLSSGMLATALGPDEADDSPYHLRPETVQGAFVNFHSVQATGRRRPPFGVGQIGKVFRNEVTPGDFLFRSREFELMELAYFVPPDQDEDWHRYWIDARTEWYTGLGVDRANLRHYPHPADQLAHYARRTVDVEYRFGFPGREWDELEGVVNRGDFDLDAHAERTGVDLSYYDRTAGSRYRPYVIGPSVGVGRAVLAFLLDAYTEEETPNPIGGVDRRIVLRLDRRLAPVKVGVLPVSRSADLAPQAAAVTAELRRSWNVEFDDSGAIGRRYRRQDEIGTPFCVTLDFDGLLDHTVTVRDRDSLGQERVSLDKLNDYLAFRLRGC</sequence>
<protein>
    <submittedName>
        <fullName evidence="7">Glycine--tRNA ligase</fullName>
        <ecNumber evidence="7">6.1.1.14</ecNumber>
    </submittedName>
</protein>
<dbReference type="InterPro" id="IPR027031">
    <property type="entry name" value="Gly-tRNA_synthase/POLG2"/>
</dbReference>
<reference evidence="7 8" key="1">
    <citation type="submission" date="2017-07" db="EMBL/GenBank/DDBJ databases">
        <title>Complete genome sequence of Actinoalloteichus hoggarensis DSM 45943, type strain of Actinoalloteichus hoggarensis.</title>
        <authorList>
            <person name="Ruckert C."/>
            <person name="Nouioui I."/>
            <person name="Willmese J."/>
            <person name="van Wezel G."/>
            <person name="Klenk H.-P."/>
            <person name="Kalinowski J."/>
            <person name="Zotchev S.B."/>
        </authorList>
    </citation>
    <scope>NUCLEOTIDE SEQUENCE [LARGE SCALE GENOMIC DNA]</scope>
    <source>
        <strain evidence="7 8">DSM 45943</strain>
    </source>
</reference>
<keyword evidence="1" id="KW-0963">Cytoplasm</keyword>
<dbReference type="EMBL" id="CP022521">
    <property type="protein sequence ID" value="ASO22089.1"/>
    <property type="molecule type" value="Genomic_DNA"/>
</dbReference>
<dbReference type="PRINTS" id="PR01043">
    <property type="entry name" value="TRNASYNTHGLY"/>
</dbReference>
<dbReference type="GO" id="GO:0004081">
    <property type="term" value="F:bis(5'-nucleosyl)-tetraphosphatase (asymmetrical) activity"/>
    <property type="evidence" value="ECO:0007669"/>
    <property type="project" value="UniProtKB-ARBA"/>
</dbReference>
<evidence type="ECO:0000256" key="2">
    <source>
        <dbReference type="ARBA" id="ARBA00022598"/>
    </source>
</evidence>
<dbReference type="NCBIfam" id="NF003211">
    <property type="entry name" value="PRK04173.1"/>
    <property type="match status" value="1"/>
</dbReference>
<dbReference type="GO" id="GO:0015966">
    <property type="term" value="P:diadenosine tetraphosphate biosynthetic process"/>
    <property type="evidence" value="ECO:0007669"/>
    <property type="project" value="UniProtKB-ARBA"/>
</dbReference>
<dbReference type="SUPFAM" id="SSF55681">
    <property type="entry name" value="Class II aaRS and biotin synthetases"/>
    <property type="match status" value="1"/>
</dbReference>
<dbReference type="Gene3D" id="3.40.50.800">
    <property type="entry name" value="Anticodon-binding domain"/>
    <property type="match status" value="1"/>
</dbReference>
<dbReference type="AlphaFoldDB" id="A0A221W9A1"/>